<keyword evidence="2" id="KW-1003">Cell membrane</keyword>
<dbReference type="PANTHER" id="PTHR23513">
    <property type="entry name" value="INTEGRAL MEMBRANE EFFLUX PROTEIN-RELATED"/>
    <property type="match status" value="1"/>
</dbReference>
<accession>A0A8I0KN93</accession>
<gene>
    <name evidence="7" type="ORF">H8R10_02120</name>
</gene>
<proteinExistence type="predicted"/>
<dbReference type="Proteomes" id="UP000627538">
    <property type="component" value="Unassembled WGS sequence"/>
</dbReference>
<evidence type="ECO:0000256" key="6">
    <source>
        <dbReference type="SAM" id="Phobius"/>
    </source>
</evidence>
<feature type="transmembrane region" description="Helical" evidence="6">
    <location>
        <begin position="71"/>
        <end position="92"/>
    </location>
</feature>
<dbReference type="Gene3D" id="1.20.1250.20">
    <property type="entry name" value="MFS general substrate transporter like domains"/>
    <property type="match status" value="1"/>
</dbReference>
<dbReference type="SUPFAM" id="SSF103473">
    <property type="entry name" value="MFS general substrate transporter"/>
    <property type="match status" value="1"/>
</dbReference>
<dbReference type="GO" id="GO:0005886">
    <property type="term" value="C:plasma membrane"/>
    <property type="evidence" value="ECO:0007669"/>
    <property type="project" value="UniProtKB-SubCell"/>
</dbReference>
<keyword evidence="4 6" id="KW-1133">Transmembrane helix</keyword>
<keyword evidence="5 6" id="KW-0472">Membrane</keyword>
<comment type="subcellular location">
    <subcellularLocation>
        <location evidence="1">Cell membrane</location>
        <topology evidence="1">Multi-pass membrane protein</topology>
    </subcellularLocation>
</comment>
<dbReference type="AlphaFoldDB" id="A0A8I0KN93"/>
<feature type="transmembrane region" description="Helical" evidence="6">
    <location>
        <begin position="341"/>
        <end position="361"/>
    </location>
</feature>
<protein>
    <submittedName>
        <fullName evidence="7">MFS transporter</fullName>
    </submittedName>
</protein>
<feature type="transmembrane region" description="Helical" evidence="6">
    <location>
        <begin position="42"/>
        <end position="64"/>
    </location>
</feature>
<dbReference type="GO" id="GO:0022857">
    <property type="term" value="F:transmembrane transporter activity"/>
    <property type="evidence" value="ECO:0007669"/>
    <property type="project" value="InterPro"/>
</dbReference>
<dbReference type="Pfam" id="PF07690">
    <property type="entry name" value="MFS_1"/>
    <property type="match status" value="1"/>
</dbReference>
<feature type="transmembrane region" description="Helical" evidence="6">
    <location>
        <begin position="367"/>
        <end position="388"/>
    </location>
</feature>
<dbReference type="InterPro" id="IPR036259">
    <property type="entry name" value="MFS_trans_sf"/>
</dbReference>
<sequence>MIWKRHVAFLLTSQAISLLGSSIVQSAMIWHITLVTTSGSAIALASVAAFLPLVIVSPLAGVWADRYNRRVITVAADAAVAVATAGIFVAFVLGHRSLTLMCVVLAIRSCATAFQSPAVTSLLPGFVPEDHLMRVNGLSGSVQALSNILGPALGGVALALMPLHMVFLIDIATAIIGITLFWFFVKVPAYGDNRENIGTWNHEFRVGLRYIRRHDFYSPLLVFFAVSMTAISAPAFLANLHVAREFGAETWRLSVVETFYGIGAALGGGLVALWPGLRREISTIAYAIAVIGLAFILLALAPTFVIFTAVMGLLGVVIPYLNAPAITLLQRTCAPQHLGKLMSIVVMLNGAFLPLGIAIFSPLADHIPIWAIMVLGGIIELGVCAGILTHPRLRAVKGPVSVR</sequence>
<dbReference type="CDD" id="cd06173">
    <property type="entry name" value="MFS_MefA_like"/>
    <property type="match status" value="1"/>
</dbReference>
<evidence type="ECO:0000256" key="1">
    <source>
        <dbReference type="ARBA" id="ARBA00004651"/>
    </source>
</evidence>
<evidence type="ECO:0000256" key="2">
    <source>
        <dbReference type="ARBA" id="ARBA00022475"/>
    </source>
</evidence>
<evidence type="ECO:0000313" key="7">
    <source>
        <dbReference type="EMBL" id="MBD3689031.1"/>
    </source>
</evidence>
<dbReference type="InterPro" id="IPR011701">
    <property type="entry name" value="MFS"/>
</dbReference>
<dbReference type="EMBL" id="JACRUO010000001">
    <property type="protein sequence ID" value="MBD3689031.1"/>
    <property type="molecule type" value="Genomic_DNA"/>
</dbReference>
<keyword evidence="8" id="KW-1185">Reference proteome</keyword>
<feature type="transmembrane region" description="Helical" evidence="6">
    <location>
        <begin position="307"/>
        <end position="329"/>
    </location>
</feature>
<evidence type="ECO:0000313" key="8">
    <source>
        <dbReference type="Proteomes" id="UP000627538"/>
    </source>
</evidence>
<name>A0A8I0KN93_9ACTO</name>
<feature type="transmembrane region" description="Helical" evidence="6">
    <location>
        <begin position="167"/>
        <end position="185"/>
    </location>
</feature>
<reference evidence="7 8" key="1">
    <citation type="submission" date="2020-08" db="EMBL/GenBank/DDBJ databases">
        <title>Winkia gen. nov., sp. nov., isolated from faeces of the Anser albifrons in China.</title>
        <authorList>
            <person name="Liu Q."/>
        </authorList>
    </citation>
    <scope>NUCLEOTIDE SEQUENCE [LARGE SCALE GENOMIC DNA]</scope>
    <source>
        <strain evidence="7 8">C62</strain>
    </source>
</reference>
<feature type="transmembrane region" description="Helical" evidence="6">
    <location>
        <begin position="258"/>
        <end position="277"/>
    </location>
</feature>
<evidence type="ECO:0000256" key="3">
    <source>
        <dbReference type="ARBA" id="ARBA00022692"/>
    </source>
</evidence>
<dbReference type="RefSeq" id="WP_191071109.1">
    <property type="nucleotide sequence ID" value="NZ_JACRUO010000001.1"/>
</dbReference>
<dbReference type="PANTHER" id="PTHR23513:SF6">
    <property type="entry name" value="MAJOR FACILITATOR SUPERFAMILY ASSOCIATED DOMAIN-CONTAINING PROTEIN"/>
    <property type="match status" value="1"/>
</dbReference>
<organism evidence="7 8">
    <name type="scientific">Nanchangia anserum</name>
    <dbReference type="NCBI Taxonomy" id="2692125"/>
    <lineage>
        <taxon>Bacteria</taxon>
        <taxon>Bacillati</taxon>
        <taxon>Actinomycetota</taxon>
        <taxon>Actinomycetes</taxon>
        <taxon>Actinomycetales</taxon>
        <taxon>Actinomycetaceae</taxon>
        <taxon>Nanchangia</taxon>
    </lineage>
</organism>
<evidence type="ECO:0000256" key="5">
    <source>
        <dbReference type="ARBA" id="ARBA00023136"/>
    </source>
</evidence>
<feature type="transmembrane region" description="Helical" evidence="6">
    <location>
        <begin position="216"/>
        <end position="238"/>
    </location>
</feature>
<feature type="transmembrane region" description="Helical" evidence="6">
    <location>
        <begin position="284"/>
        <end position="301"/>
    </location>
</feature>
<keyword evidence="3 6" id="KW-0812">Transmembrane</keyword>
<comment type="caution">
    <text evidence="7">The sequence shown here is derived from an EMBL/GenBank/DDBJ whole genome shotgun (WGS) entry which is preliminary data.</text>
</comment>
<evidence type="ECO:0000256" key="4">
    <source>
        <dbReference type="ARBA" id="ARBA00022989"/>
    </source>
</evidence>